<gene>
    <name evidence="2" type="ORF">ACFP3U_18485</name>
</gene>
<keyword evidence="1" id="KW-1133">Transmembrane helix</keyword>
<protein>
    <submittedName>
        <fullName evidence="2">Uncharacterized protein</fullName>
    </submittedName>
</protein>
<proteinExistence type="predicted"/>
<evidence type="ECO:0000313" key="2">
    <source>
        <dbReference type="EMBL" id="MFC5664963.1"/>
    </source>
</evidence>
<dbReference type="EMBL" id="JBHSOF010000022">
    <property type="protein sequence ID" value="MFC5664963.1"/>
    <property type="molecule type" value="Genomic_DNA"/>
</dbReference>
<evidence type="ECO:0000256" key="1">
    <source>
        <dbReference type="SAM" id="Phobius"/>
    </source>
</evidence>
<accession>A0ABW0X325</accession>
<evidence type="ECO:0000313" key="3">
    <source>
        <dbReference type="Proteomes" id="UP001595975"/>
    </source>
</evidence>
<organism evidence="2 3">
    <name type="scientific">Kitasatospora misakiensis</name>
    <dbReference type="NCBI Taxonomy" id="67330"/>
    <lineage>
        <taxon>Bacteria</taxon>
        <taxon>Bacillati</taxon>
        <taxon>Actinomycetota</taxon>
        <taxon>Actinomycetes</taxon>
        <taxon>Kitasatosporales</taxon>
        <taxon>Streptomycetaceae</taxon>
        <taxon>Kitasatospora</taxon>
    </lineage>
</organism>
<dbReference type="Proteomes" id="UP001595975">
    <property type="component" value="Unassembled WGS sequence"/>
</dbReference>
<keyword evidence="3" id="KW-1185">Reference proteome</keyword>
<keyword evidence="1" id="KW-0472">Membrane</keyword>
<keyword evidence="1" id="KW-0812">Transmembrane</keyword>
<feature type="transmembrane region" description="Helical" evidence="1">
    <location>
        <begin position="36"/>
        <end position="54"/>
    </location>
</feature>
<reference evidence="3" key="1">
    <citation type="journal article" date="2019" name="Int. J. Syst. Evol. Microbiol.">
        <title>The Global Catalogue of Microorganisms (GCM) 10K type strain sequencing project: providing services to taxonomists for standard genome sequencing and annotation.</title>
        <authorList>
            <consortium name="The Broad Institute Genomics Platform"/>
            <consortium name="The Broad Institute Genome Sequencing Center for Infectious Disease"/>
            <person name="Wu L."/>
            <person name="Ma J."/>
        </authorList>
    </citation>
    <scope>NUCLEOTIDE SEQUENCE [LARGE SCALE GENOMIC DNA]</scope>
    <source>
        <strain evidence="3">CGMCC 4.1437</strain>
    </source>
</reference>
<comment type="caution">
    <text evidence="2">The sequence shown here is derived from an EMBL/GenBank/DDBJ whole genome shotgun (WGS) entry which is preliminary data.</text>
</comment>
<dbReference type="RefSeq" id="WP_380226654.1">
    <property type="nucleotide sequence ID" value="NZ_JBHSOF010000022.1"/>
</dbReference>
<sequence>MRLLFWSTALICTGVAVTLALWAVLGDAAGAERASAVVGAVVGLAGLVISVFALRRDGGAAVRAGGRGAVAAGGSVTGNAIGADSRVAGVARAPRGVPGPGRAVSAQGEGAVAAGGDVTGNAVGEGSEVTG</sequence>
<name>A0ABW0X325_9ACTN</name>